<organism evidence="1 2">
    <name type="scientific">Grus japonensis</name>
    <name type="common">Japanese crane</name>
    <name type="synonym">Red-crowned crane</name>
    <dbReference type="NCBI Taxonomy" id="30415"/>
    <lineage>
        <taxon>Eukaryota</taxon>
        <taxon>Metazoa</taxon>
        <taxon>Chordata</taxon>
        <taxon>Craniata</taxon>
        <taxon>Vertebrata</taxon>
        <taxon>Euteleostomi</taxon>
        <taxon>Archelosauria</taxon>
        <taxon>Archosauria</taxon>
        <taxon>Dinosauria</taxon>
        <taxon>Saurischia</taxon>
        <taxon>Theropoda</taxon>
        <taxon>Coelurosauria</taxon>
        <taxon>Aves</taxon>
        <taxon>Neognathae</taxon>
        <taxon>Neoaves</taxon>
        <taxon>Gruiformes</taxon>
        <taxon>Gruidae</taxon>
        <taxon>Grus</taxon>
    </lineage>
</organism>
<evidence type="ECO:0008006" key="3">
    <source>
        <dbReference type="Google" id="ProtNLM"/>
    </source>
</evidence>
<reference evidence="1 2" key="1">
    <citation type="submission" date="2024-06" db="EMBL/GenBank/DDBJ databases">
        <title>The draft genome of Grus japonensis, version 3.</title>
        <authorList>
            <person name="Nabeshima K."/>
            <person name="Suzuki S."/>
            <person name="Onuma M."/>
        </authorList>
    </citation>
    <scope>NUCLEOTIDE SEQUENCE [LARGE SCALE GENOMIC DNA]</scope>
    <source>
        <strain evidence="1 2">451A</strain>
    </source>
</reference>
<evidence type="ECO:0000313" key="2">
    <source>
        <dbReference type="Proteomes" id="UP001623348"/>
    </source>
</evidence>
<accession>A0ABC9WJZ1</accession>
<gene>
    <name evidence="1" type="ORF">GRJ2_001020900</name>
</gene>
<protein>
    <recommendedName>
        <fullName evidence="3">Rna-directed dna polymerase from mobile element jockey-like</fullName>
    </recommendedName>
</protein>
<dbReference type="AlphaFoldDB" id="A0ABC9WJZ1"/>
<keyword evidence="2" id="KW-1185">Reference proteome</keyword>
<proteinExistence type="predicted"/>
<evidence type="ECO:0000313" key="1">
    <source>
        <dbReference type="EMBL" id="GAB0185556.1"/>
    </source>
</evidence>
<dbReference type="Proteomes" id="UP001623348">
    <property type="component" value="Unassembled WGS sequence"/>
</dbReference>
<dbReference type="PANTHER" id="PTHR33332">
    <property type="entry name" value="REVERSE TRANSCRIPTASE DOMAIN-CONTAINING PROTEIN"/>
    <property type="match status" value="1"/>
</dbReference>
<dbReference type="EMBL" id="BAAFJT010000003">
    <property type="protein sequence ID" value="GAB0185556.1"/>
    <property type="molecule type" value="Genomic_DNA"/>
</dbReference>
<name>A0ABC9WJZ1_GRUJA</name>
<comment type="caution">
    <text evidence="1">The sequence shown here is derived from an EMBL/GenBank/DDBJ whole genome shotgun (WGS) entry which is preliminary data.</text>
</comment>
<sequence length="142" mass="16778">MNFDGWTVQWMKNWLRDHNQRSTAQHSDGERKQVMFPRGLYWDQYCYSIFISDIDSGIGCILSKFADDTKLNAIVDTLEAWYAIQRDLDKLEKWAHVNLTRFNKAKCKVLHLGQGNSQYQYRLRDERIESSPEKKDLGGIDR</sequence>